<keyword evidence="4" id="KW-1185">Reference proteome</keyword>
<dbReference type="GO" id="GO:0005886">
    <property type="term" value="C:plasma membrane"/>
    <property type="evidence" value="ECO:0007669"/>
    <property type="project" value="TreeGrafter"/>
</dbReference>
<comment type="similarity">
    <text evidence="1">Belongs to the LIMR family.</text>
</comment>
<accession>A0AAN9TFH6</accession>
<proteinExistence type="inferred from homology"/>
<feature type="transmembrane region" description="Helical" evidence="2">
    <location>
        <begin position="155"/>
        <end position="176"/>
    </location>
</feature>
<reference evidence="3 4" key="1">
    <citation type="submission" date="2024-03" db="EMBL/GenBank/DDBJ databases">
        <title>Adaptation during the transition from Ophiocordyceps entomopathogen to insect associate is accompanied by gene loss and intensified selection.</title>
        <authorList>
            <person name="Ward C.M."/>
            <person name="Onetto C.A."/>
            <person name="Borneman A.R."/>
        </authorList>
    </citation>
    <scope>NUCLEOTIDE SEQUENCE [LARGE SCALE GENOMIC DNA]</scope>
    <source>
        <strain evidence="3">AWRI1</strain>
        <tissue evidence="3">Single Adult Female</tissue>
    </source>
</reference>
<evidence type="ECO:0000313" key="4">
    <source>
        <dbReference type="Proteomes" id="UP001367676"/>
    </source>
</evidence>
<feature type="transmembrane region" description="Helical" evidence="2">
    <location>
        <begin position="60"/>
        <end position="86"/>
    </location>
</feature>
<name>A0AAN9TFH6_9HEMI</name>
<evidence type="ECO:0000256" key="2">
    <source>
        <dbReference type="SAM" id="Phobius"/>
    </source>
</evidence>
<dbReference type="AlphaFoldDB" id="A0AAN9TFH6"/>
<dbReference type="InterPro" id="IPR006876">
    <property type="entry name" value="LMBR1-like_membr_prot"/>
</dbReference>
<organism evidence="3 4">
    <name type="scientific">Parthenolecanium corni</name>
    <dbReference type="NCBI Taxonomy" id="536013"/>
    <lineage>
        <taxon>Eukaryota</taxon>
        <taxon>Metazoa</taxon>
        <taxon>Ecdysozoa</taxon>
        <taxon>Arthropoda</taxon>
        <taxon>Hexapoda</taxon>
        <taxon>Insecta</taxon>
        <taxon>Pterygota</taxon>
        <taxon>Neoptera</taxon>
        <taxon>Paraneoptera</taxon>
        <taxon>Hemiptera</taxon>
        <taxon>Sternorrhyncha</taxon>
        <taxon>Coccoidea</taxon>
        <taxon>Coccidae</taxon>
        <taxon>Parthenolecanium</taxon>
    </lineage>
</organism>
<feature type="transmembrane region" description="Helical" evidence="2">
    <location>
        <begin position="333"/>
        <end position="354"/>
    </location>
</feature>
<dbReference type="InterPro" id="IPR008075">
    <property type="entry name" value="LIMR"/>
</dbReference>
<sequence length="533" mass="60800">MSMEDDPDLREQLFHNTVREKIIFLLLFLLLYVSSYAIIRQFRRRASEDYITDDDDDVTVYRISMWLCTFSLAISVGAAFLLPLSIAGNEVLLLYPNSYYVQWLNHSLVQGLWNHVFLFSNLSLFVLLPFAYFFTESEGFSGQRKGVRARFYETVTILVILFVFVLGITYVTSSFIDDNKSSGIFSILNFWSYHLPLLYSCISFLGVLMLLICTPLGFARLFSVVGQFLVKPQFLRDIEEEYFVATLEEQSLRRRLENVCEIGKYLSPAPLLSSANGGDESSYNFFSDEKYEGLLKLENGALRQGLLKRLKEVEEMCEMLDSQRRTSFLQRNFFYPLAMIILLAFTVITVFIVLQNTIELLIGFKALPISSRQFTLGISSLSKLGPLGAALEVVLILYLTVTSAFGLYSIPCLSVIQPKLDHTSFLHVIINCGLLLILSSALPLLSKILGFTNFDLLGDFGQIEWLGNFKIVLIYNLVFMIATTLILTTKVTASVRKEIFRRLRSIYDWIFHKGFLKSLFRVPVTAAHSSKED</sequence>
<protein>
    <recommendedName>
        <fullName evidence="5">Protein LMBR1L</fullName>
    </recommendedName>
</protein>
<evidence type="ECO:0000313" key="3">
    <source>
        <dbReference type="EMBL" id="KAK7584276.1"/>
    </source>
</evidence>
<dbReference type="EMBL" id="JBBCAQ010000032">
    <property type="protein sequence ID" value="KAK7584276.1"/>
    <property type="molecule type" value="Genomic_DNA"/>
</dbReference>
<feature type="transmembrane region" description="Helical" evidence="2">
    <location>
        <begin position="196"/>
        <end position="219"/>
    </location>
</feature>
<feature type="transmembrane region" description="Helical" evidence="2">
    <location>
        <begin position="425"/>
        <end position="445"/>
    </location>
</feature>
<dbReference type="Pfam" id="PF04791">
    <property type="entry name" value="LMBR1"/>
    <property type="match status" value="2"/>
</dbReference>
<keyword evidence="2" id="KW-1133">Transmembrane helix</keyword>
<feature type="transmembrane region" description="Helical" evidence="2">
    <location>
        <begin position="465"/>
        <end position="487"/>
    </location>
</feature>
<keyword evidence="2" id="KW-0472">Membrane</keyword>
<comment type="caution">
    <text evidence="3">The sequence shown here is derived from an EMBL/GenBank/DDBJ whole genome shotgun (WGS) entry which is preliminary data.</text>
</comment>
<evidence type="ECO:0008006" key="5">
    <source>
        <dbReference type="Google" id="ProtNLM"/>
    </source>
</evidence>
<feature type="transmembrane region" description="Helical" evidence="2">
    <location>
        <begin position="22"/>
        <end position="39"/>
    </location>
</feature>
<keyword evidence="2" id="KW-0812">Transmembrane</keyword>
<dbReference type="PANTHER" id="PTHR12625">
    <property type="entry name" value="LIPOCALIN-1 INTERACTING MEMBRANE RECEPTOR LIMR"/>
    <property type="match status" value="1"/>
</dbReference>
<dbReference type="PANTHER" id="PTHR12625:SF0">
    <property type="entry name" value="PROTEIN LILIPOD"/>
    <property type="match status" value="1"/>
</dbReference>
<gene>
    <name evidence="3" type="ORF">V9T40_005239</name>
</gene>
<feature type="transmembrane region" description="Helical" evidence="2">
    <location>
        <begin position="112"/>
        <end position="134"/>
    </location>
</feature>
<dbReference type="PRINTS" id="PR01692">
    <property type="entry name" value="LIPOCALINIMR"/>
</dbReference>
<dbReference type="Proteomes" id="UP001367676">
    <property type="component" value="Unassembled WGS sequence"/>
</dbReference>
<feature type="transmembrane region" description="Helical" evidence="2">
    <location>
        <begin position="389"/>
        <end position="413"/>
    </location>
</feature>
<dbReference type="GO" id="GO:0007165">
    <property type="term" value="P:signal transduction"/>
    <property type="evidence" value="ECO:0007669"/>
    <property type="project" value="TreeGrafter"/>
</dbReference>
<evidence type="ECO:0000256" key="1">
    <source>
        <dbReference type="ARBA" id="ARBA00010487"/>
    </source>
</evidence>
<dbReference type="GO" id="GO:0004888">
    <property type="term" value="F:transmembrane signaling receptor activity"/>
    <property type="evidence" value="ECO:0007669"/>
    <property type="project" value="TreeGrafter"/>
</dbReference>